<accession>A0A1N6N4N0</accession>
<keyword evidence="4" id="KW-0229">DNA integration</keyword>
<evidence type="ECO:0000256" key="7">
    <source>
        <dbReference type="ARBA" id="ARBA00037721"/>
    </source>
</evidence>
<dbReference type="FunFam" id="1.10.443.10:FF:000007">
    <property type="entry name" value="Tyrosine recombinase XerC"/>
    <property type="match status" value="1"/>
</dbReference>
<dbReference type="PANTHER" id="PTHR30349:SF64">
    <property type="entry name" value="PROPHAGE INTEGRASE INTD-RELATED"/>
    <property type="match status" value="1"/>
</dbReference>
<evidence type="ECO:0000256" key="8">
    <source>
        <dbReference type="ARBA" id="ARBA00038613"/>
    </source>
</evidence>
<dbReference type="EMBL" id="FTMN01000001">
    <property type="protein sequence ID" value="SIP87022.1"/>
    <property type="molecule type" value="Genomic_DNA"/>
</dbReference>
<dbReference type="Gene3D" id="1.10.150.130">
    <property type="match status" value="1"/>
</dbReference>
<dbReference type="PANTHER" id="PTHR30349">
    <property type="entry name" value="PHAGE INTEGRASE-RELATED"/>
    <property type="match status" value="1"/>
</dbReference>
<organism evidence="12 13">
    <name type="scientific">Marinobacterium stanieri</name>
    <dbReference type="NCBI Taxonomy" id="49186"/>
    <lineage>
        <taxon>Bacteria</taxon>
        <taxon>Pseudomonadati</taxon>
        <taxon>Pseudomonadota</taxon>
        <taxon>Gammaproteobacteria</taxon>
        <taxon>Oceanospirillales</taxon>
        <taxon>Oceanospirillaceae</taxon>
        <taxon>Marinobacterium</taxon>
    </lineage>
</organism>
<dbReference type="InterPro" id="IPR011946">
    <property type="entry name" value="Integrase_integron-type"/>
</dbReference>
<reference evidence="13" key="1">
    <citation type="submission" date="2017-01" db="EMBL/GenBank/DDBJ databases">
        <authorList>
            <person name="Varghese N."/>
            <person name="Submissions S."/>
        </authorList>
    </citation>
    <scope>NUCLEOTIDE SEQUENCE [LARGE SCALE GENOMIC DNA]</scope>
    <source>
        <strain evidence="13">DSM 7027</strain>
    </source>
</reference>
<dbReference type="InterPro" id="IPR044068">
    <property type="entry name" value="CB"/>
</dbReference>
<evidence type="ECO:0000259" key="11">
    <source>
        <dbReference type="PROSITE" id="PS51900"/>
    </source>
</evidence>
<dbReference type="Pfam" id="PF13495">
    <property type="entry name" value="Phage_int_SAM_4"/>
    <property type="match status" value="1"/>
</dbReference>
<evidence type="ECO:0000313" key="13">
    <source>
        <dbReference type="Proteomes" id="UP000186895"/>
    </source>
</evidence>
<dbReference type="InterPro" id="IPR010998">
    <property type="entry name" value="Integrase_recombinase_N"/>
</dbReference>
<dbReference type="GO" id="GO:0015074">
    <property type="term" value="P:DNA integration"/>
    <property type="evidence" value="ECO:0007669"/>
    <property type="project" value="UniProtKB-KW"/>
</dbReference>
<evidence type="ECO:0000256" key="1">
    <source>
        <dbReference type="ARBA" id="ARBA00004496"/>
    </source>
</evidence>
<keyword evidence="3" id="KW-0963">Cytoplasm</keyword>
<dbReference type="InterPro" id="IPR013762">
    <property type="entry name" value="Integrase-like_cat_sf"/>
</dbReference>
<proteinExistence type="inferred from homology"/>
<dbReference type="Gene3D" id="1.10.443.10">
    <property type="entry name" value="Intergrase catalytic core"/>
    <property type="match status" value="1"/>
</dbReference>
<dbReference type="STRING" id="49186.SAMN05421647_1016"/>
<comment type="function">
    <text evidence="7">Site-specific tyrosine recombinase, which acts by catalyzing the cutting and rejoining of the recombining DNA molecules. The XerC-XerD complex is essential to convert dimers of the bacterial chromosome into monomers to permit their segregation at cell division. It also contributes to the segregational stability of plasmids.</text>
</comment>
<dbReference type="InterPro" id="IPR050090">
    <property type="entry name" value="Tyrosine_recombinase_XerCD"/>
</dbReference>
<evidence type="ECO:0000256" key="2">
    <source>
        <dbReference type="ARBA" id="ARBA00008857"/>
    </source>
</evidence>
<comment type="subcellular location">
    <subcellularLocation>
        <location evidence="1">Cytoplasm</location>
    </subcellularLocation>
</comment>
<dbReference type="GO" id="GO:0003677">
    <property type="term" value="F:DNA binding"/>
    <property type="evidence" value="ECO:0007669"/>
    <property type="project" value="UniProtKB-UniRule"/>
</dbReference>
<dbReference type="InterPro" id="IPR002104">
    <property type="entry name" value="Integrase_catalytic"/>
</dbReference>
<dbReference type="PROSITE" id="PS51900">
    <property type="entry name" value="CB"/>
    <property type="match status" value="1"/>
</dbReference>
<protein>
    <submittedName>
        <fullName evidence="12">Integron integrase</fullName>
    </submittedName>
</protein>
<dbReference type="Proteomes" id="UP000186895">
    <property type="component" value="Unassembled WGS sequence"/>
</dbReference>
<evidence type="ECO:0000256" key="4">
    <source>
        <dbReference type="ARBA" id="ARBA00022908"/>
    </source>
</evidence>
<dbReference type="RefSeq" id="WP_076461226.1">
    <property type="nucleotide sequence ID" value="NZ_FTMN01000001.1"/>
</dbReference>
<dbReference type="SUPFAM" id="SSF56349">
    <property type="entry name" value="DNA breaking-rejoining enzymes"/>
    <property type="match status" value="1"/>
</dbReference>
<dbReference type="NCBIfam" id="TIGR02249">
    <property type="entry name" value="integrase_gron"/>
    <property type="match status" value="1"/>
</dbReference>
<gene>
    <name evidence="12" type="ORF">SAMN05421647_1016</name>
</gene>
<dbReference type="InterPro" id="IPR011010">
    <property type="entry name" value="DNA_brk_join_enz"/>
</dbReference>
<feature type="domain" description="Core-binding (CB)" evidence="11">
    <location>
        <begin position="1"/>
        <end position="84"/>
    </location>
</feature>
<evidence type="ECO:0000256" key="3">
    <source>
        <dbReference type="ARBA" id="ARBA00022490"/>
    </source>
</evidence>
<evidence type="ECO:0000256" key="5">
    <source>
        <dbReference type="ARBA" id="ARBA00023125"/>
    </source>
</evidence>
<keyword evidence="13" id="KW-1185">Reference proteome</keyword>
<dbReference type="GO" id="GO:0006310">
    <property type="term" value="P:DNA recombination"/>
    <property type="evidence" value="ECO:0007669"/>
    <property type="project" value="UniProtKB-KW"/>
</dbReference>
<evidence type="ECO:0000313" key="12">
    <source>
        <dbReference type="EMBL" id="SIP87022.1"/>
    </source>
</evidence>
<name>A0A1N6N4N0_9GAMM</name>
<dbReference type="GO" id="GO:0005737">
    <property type="term" value="C:cytoplasm"/>
    <property type="evidence" value="ECO:0007669"/>
    <property type="project" value="UniProtKB-SubCell"/>
</dbReference>
<sequence>MSKSPFLKSVEDFMLVQRYSRRTISTYLHWIKYFILFSGKRHPCHLHDEDIIRFLTFLAVERNVSAGTQSLALNAIVFLKTKFLCQTVGDLSGYSSARKPRKLPVVLTRKEVAALLSQLAGVQYLMAAMMYGSGLRRIELVRLRVKDVDFDYGQIRVINGKGGKHRLVTLAEELIPLLRQQVERVENYFTQDLMCEGYAGVWLPDALARKYPNAPFESGWHYLFPASRLSIDPAGKLLRRHHYDESNLNKLIKKAARDANIQKQVSCHTLRHSFATHLLQSGVDIRTVQQQLGHADVKTTEIYTHVLKQGAQSVRSPLSTLQG</sequence>
<evidence type="ECO:0000259" key="10">
    <source>
        <dbReference type="PROSITE" id="PS51898"/>
    </source>
</evidence>
<comment type="subunit">
    <text evidence="8">Forms a cyclic heterotetrameric complex composed of two molecules of XerC and two molecules of XerD.</text>
</comment>
<dbReference type="AlphaFoldDB" id="A0A1N6N4N0"/>
<comment type="similarity">
    <text evidence="2">Belongs to the 'phage' integrase family.</text>
</comment>
<evidence type="ECO:0000256" key="9">
    <source>
        <dbReference type="PROSITE-ProRule" id="PRU01248"/>
    </source>
</evidence>
<evidence type="ECO:0000256" key="6">
    <source>
        <dbReference type="ARBA" id="ARBA00023172"/>
    </source>
</evidence>
<dbReference type="PROSITE" id="PS51898">
    <property type="entry name" value="TYR_RECOMBINASE"/>
    <property type="match status" value="1"/>
</dbReference>
<dbReference type="Pfam" id="PF00589">
    <property type="entry name" value="Phage_integrase"/>
    <property type="match status" value="1"/>
</dbReference>
<dbReference type="InterPro" id="IPR004107">
    <property type="entry name" value="Integrase_SAM-like_N"/>
</dbReference>
<keyword evidence="5 9" id="KW-0238">DNA-binding</keyword>
<feature type="domain" description="Tyr recombinase" evidence="10">
    <location>
        <begin position="102"/>
        <end position="316"/>
    </location>
</feature>
<keyword evidence="6" id="KW-0233">DNA recombination</keyword>